<reference evidence="1" key="1">
    <citation type="submission" date="2018-02" db="EMBL/GenBank/DDBJ databases">
        <title>Rhizophora mucronata_Transcriptome.</title>
        <authorList>
            <person name="Meera S.P."/>
            <person name="Sreeshan A."/>
            <person name="Augustine A."/>
        </authorList>
    </citation>
    <scope>NUCLEOTIDE SEQUENCE</scope>
    <source>
        <tissue evidence="1">Leaf</tissue>
    </source>
</reference>
<dbReference type="EMBL" id="GGEC01078225">
    <property type="protein sequence ID" value="MBX58709.1"/>
    <property type="molecule type" value="Transcribed_RNA"/>
</dbReference>
<protein>
    <submittedName>
        <fullName evidence="1">Uncharacterized protein</fullName>
    </submittedName>
</protein>
<name>A0A2P2PVP9_RHIMU</name>
<sequence>MNKTYKKHSNLLLFITDIYFSCKID</sequence>
<accession>A0A2P2PVP9</accession>
<proteinExistence type="predicted"/>
<organism evidence="1">
    <name type="scientific">Rhizophora mucronata</name>
    <name type="common">Asiatic mangrove</name>
    <dbReference type="NCBI Taxonomy" id="61149"/>
    <lineage>
        <taxon>Eukaryota</taxon>
        <taxon>Viridiplantae</taxon>
        <taxon>Streptophyta</taxon>
        <taxon>Embryophyta</taxon>
        <taxon>Tracheophyta</taxon>
        <taxon>Spermatophyta</taxon>
        <taxon>Magnoliopsida</taxon>
        <taxon>eudicotyledons</taxon>
        <taxon>Gunneridae</taxon>
        <taxon>Pentapetalae</taxon>
        <taxon>rosids</taxon>
        <taxon>fabids</taxon>
        <taxon>Malpighiales</taxon>
        <taxon>Rhizophoraceae</taxon>
        <taxon>Rhizophora</taxon>
    </lineage>
</organism>
<evidence type="ECO:0000313" key="1">
    <source>
        <dbReference type="EMBL" id="MBX58709.1"/>
    </source>
</evidence>
<dbReference type="AlphaFoldDB" id="A0A2P2PVP9"/>